<dbReference type="Gene3D" id="3.40.50.1820">
    <property type="entry name" value="alpha/beta hydrolase"/>
    <property type="match status" value="1"/>
</dbReference>
<dbReference type="PANTHER" id="PTHR43358:SF4">
    <property type="entry name" value="ALPHA_BETA HYDROLASE FOLD-1 DOMAIN-CONTAINING PROTEIN"/>
    <property type="match status" value="1"/>
</dbReference>
<dbReference type="AlphaFoldDB" id="A0A5B9Y5U5"/>
<dbReference type="InterPro" id="IPR000073">
    <property type="entry name" value="AB_hydrolase_1"/>
</dbReference>
<dbReference type="Pfam" id="PF00561">
    <property type="entry name" value="Abhydrolase_1"/>
    <property type="match status" value="1"/>
</dbReference>
<dbReference type="RefSeq" id="WP_166508466.1">
    <property type="nucleotide sequence ID" value="NZ_CP043026.1"/>
</dbReference>
<reference evidence="2 3" key="1">
    <citation type="submission" date="2019-08" db="EMBL/GenBank/DDBJ databases">
        <title>Complete genome sequence of Spiroplasma chinense CCH (DSM 19755).</title>
        <authorList>
            <person name="Shen H.-Y."/>
            <person name="Lin Y.-C."/>
            <person name="Chou L."/>
            <person name="Kuo C.-H."/>
        </authorList>
    </citation>
    <scope>NUCLEOTIDE SEQUENCE [LARGE SCALE GENOMIC DNA]</scope>
    <source>
        <strain evidence="2 3">CCH</strain>
    </source>
</reference>
<dbReference type="PANTHER" id="PTHR43358">
    <property type="entry name" value="ALPHA/BETA-HYDROLASE"/>
    <property type="match status" value="1"/>
</dbReference>
<accession>A0A5B9Y5U5</accession>
<dbReference type="Proteomes" id="UP000323144">
    <property type="component" value="Chromosome"/>
</dbReference>
<dbReference type="InterPro" id="IPR029058">
    <property type="entry name" value="AB_hydrolase_fold"/>
</dbReference>
<sequence>MKQLIFNVIVKLLNKTKENSDYLYSNFSNASILDLYVDSLKEEGVDPRITSLLGEEWTYQKFEDIGIITYLNPKKTDKWMVALHGYSSSKESSAISAWFMAEKGYNILAFDFINHGQSDEGMVSFGPNEYQNLLTALRFLHINYTPSEIGLIGFSMGAFTLNLSALINDLTFQSYNVKFGISDSPYFEIKEVLKTVLKFSTPLVYNQIKNLFADLIHEYKENFGIDILKYDVKNLIKENKKSFPILFFHSKKDLVTNYQDSMLFFEERKVLKQKDMIHIFETGAHIRSQTTHTDKYFELVDEFLKNLEE</sequence>
<evidence type="ECO:0000313" key="3">
    <source>
        <dbReference type="Proteomes" id="UP000323144"/>
    </source>
</evidence>
<evidence type="ECO:0000313" key="2">
    <source>
        <dbReference type="EMBL" id="QEH62096.1"/>
    </source>
</evidence>
<name>A0A5B9Y5U5_9MOLU</name>
<dbReference type="InterPro" id="IPR052920">
    <property type="entry name" value="DNA-binding_regulatory"/>
</dbReference>
<gene>
    <name evidence="2" type="ORF">SCHIN_v1c09010</name>
</gene>
<feature type="domain" description="AB hydrolase-1" evidence="1">
    <location>
        <begin position="79"/>
        <end position="162"/>
    </location>
</feature>
<keyword evidence="3" id="KW-1185">Reference proteome</keyword>
<proteinExistence type="predicted"/>
<organism evidence="2 3">
    <name type="scientific">Spiroplasma chinense</name>
    <dbReference type="NCBI Taxonomy" id="216932"/>
    <lineage>
        <taxon>Bacteria</taxon>
        <taxon>Bacillati</taxon>
        <taxon>Mycoplasmatota</taxon>
        <taxon>Mollicutes</taxon>
        <taxon>Entomoplasmatales</taxon>
        <taxon>Spiroplasmataceae</taxon>
        <taxon>Spiroplasma</taxon>
    </lineage>
</organism>
<dbReference type="EMBL" id="CP043026">
    <property type="protein sequence ID" value="QEH62096.1"/>
    <property type="molecule type" value="Genomic_DNA"/>
</dbReference>
<dbReference type="KEGG" id="schi:SCHIN_v1c09010"/>
<dbReference type="SUPFAM" id="SSF53474">
    <property type="entry name" value="alpha/beta-Hydrolases"/>
    <property type="match status" value="1"/>
</dbReference>
<evidence type="ECO:0000259" key="1">
    <source>
        <dbReference type="Pfam" id="PF00561"/>
    </source>
</evidence>
<protein>
    <recommendedName>
        <fullName evidence="1">AB hydrolase-1 domain-containing protein</fullName>
    </recommendedName>
</protein>